<feature type="domain" description="RING-type" evidence="4">
    <location>
        <begin position="8"/>
        <end position="50"/>
    </location>
</feature>
<evidence type="ECO:0000313" key="6">
    <source>
        <dbReference type="Proteomes" id="UP000091820"/>
    </source>
</evidence>
<dbReference type="InterPro" id="IPR001841">
    <property type="entry name" value="Znf_RING"/>
</dbReference>
<dbReference type="SMART" id="SM00696">
    <property type="entry name" value="DM9"/>
    <property type="match status" value="2"/>
</dbReference>
<dbReference type="InterPro" id="IPR006616">
    <property type="entry name" value="DM9_repeat"/>
</dbReference>
<dbReference type="Proteomes" id="UP000091820">
    <property type="component" value="Unassembled WGS sequence"/>
</dbReference>
<dbReference type="AlphaFoldDB" id="A0A1A9WI39"/>
<dbReference type="InterPro" id="IPR013083">
    <property type="entry name" value="Znf_RING/FYVE/PHD"/>
</dbReference>
<keyword evidence="1 3" id="KW-0863">Zinc-finger</keyword>
<evidence type="ECO:0000256" key="2">
    <source>
        <dbReference type="ARBA" id="ARBA00022833"/>
    </source>
</evidence>
<sequence length="251" mass="28696">MSTLNVLCAICSEYFKKNDNIYATTVCGHVFHHQCLYRWLAISNTCPQCRSSCHRRRVHRIFLNFSEPSEIDELPAEVRKEPEWIYYDASIKSEDLLAGALKVDTDEDGNDMYIARVYLHDDLLPAYYVPQKGGAYTAWNCRSHFLTNEIEILDISNDDAEYKWITQSTGEVPPYALITGYCETGENLYTARAEHEGRLRYGKLHPSHGVTYMPYKDLEVNSENYEVLARIPISASKTENSSSNEPQSANA</sequence>
<dbReference type="PANTHER" id="PTHR31649">
    <property type="entry name" value="AGAP009604-PA"/>
    <property type="match status" value="1"/>
</dbReference>
<dbReference type="PANTHER" id="PTHR31649:SF10">
    <property type="entry name" value="IP19903P-RELATED"/>
    <property type="match status" value="1"/>
</dbReference>
<dbReference type="GO" id="GO:0008270">
    <property type="term" value="F:zinc ion binding"/>
    <property type="evidence" value="ECO:0007669"/>
    <property type="project" value="UniProtKB-KW"/>
</dbReference>
<keyword evidence="2" id="KW-0862">Zinc</keyword>
<dbReference type="SMART" id="SM00184">
    <property type="entry name" value="RING"/>
    <property type="match status" value="1"/>
</dbReference>
<dbReference type="Pfam" id="PF11901">
    <property type="entry name" value="DM9"/>
    <property type="match status" value="1"/>
</dbReference>
<dbReference type="STRING" id="37001.A0A1A9WI39"/>
<dbReference type="SUPFAM" id="SSF57850">
    <property type="entry name" value="RING/U-box"/>
    <property type="match status" value="1"/>
</dbReference>
<reference evidence="5" key="2">
    <citation type="submission" date="2020-05" db="UniProtKB">
        <authorList>
            <consortium name="EnsemblMetazoa"/>
        </authorList>
    </citation>
    <scope>IDENTIFICATION</scope>
    <source>
        <strain evidence="5">IAEA</strain>
    </source>
</reference>
<evidence type="ECO:0000259" key="4">
    <source>
        <dbReference type="PROSITE" id="PS50089"/>
    </source>
</evidence>
<dbReference type="EnsemblMetazoa" id="GBRI020637-RA">
    <property type="protein sequence ID" value="GBRI020637-PA"/>
    <property type="gene ID" value="GBRI020637"/>
</dbReference>
<evidence type="ECO:0000313" key="5">
    <source>
        <dbReference type="EnsemblMetazoa" id="GBRI020637-PA"/>
    </source>
</evidence>
<keyword evidence="6" id="KW-1185">Reference proteome</keyword>
<dbReference type="VEuPathDB" id="VectorBase:GBRI020637"/>
<proteinExistence type="predicted"/>
<protein>
    <submittedName>
        <fullName evidence="5">RING-type domain-containing protein</fullName>
    </submittedName>
</protein>
<dbReference type="PROSITE" id="PS50089">
    <property type="entry name" value="ZF_RING_2"/>
    <property type="match status" value="1"/>
</dbReference>
<reference evidence="6" key="1">
    <citation type="submission" date="2014-03" db="EMBL/GenBank/DDBJ databases">
        <authorList>
            <person name="Aksoy S."/>
            <person name="Warren W."/>
            <person name="Wilson R.K."/>
        </authorList>
    </citation>
    <scope>NUCLEOTIDE SEQUENCE [LARGE SCALE GENOMIC DNA]</scope>
    <source>
        <strain evidence="6">IAEA</strain>
    </source>
</reference>
<dbReference type="Pfam" id="PF13639">
    <property type="entry name" value="zf-RING_2"/>
    <property type="match status" value="1"/>
</dbReference>
<name>A0A1A9WI39_9MUSC</name>
<keyword evidence="1 3" id="KW-0479">Metal-binding</keyword>
<evidence type="ECO:0000256" key="3">
    <source>
        <dbReference type="PROSITE-ProRule" id="PRU00175"/>
    </source>
</evidence>
<dbReference type="Gene3D" id="3.30.40.10">
    <property type="entry name" value="Zinc/RING finger domain, C3HC4 (zinc finger)"/>
    <property type="match status" value="1"/>
</dbReference>
<organism evidence="5 6">
    <name type="scientific">Glossina brevipalpis</name>
    <dbReference type="NCBI Taxonomy" id="37001"/>
    <lineage>
        <taxon>Eukaryota</taxon>
        <taxon>Metazoa</taxon>
        <taxon>Ecdysozoa</taxon>
        <taxon>Arthropoda</taxon>
        <taxon>Hexapoda</taxon>
        <taxon>Insecta</taxon>
        <taxon>Pterygota</taxon>
        <taxon>Neoptera</taxon>
        <taxon>Endopterygota</taxon>
        <taxon>Diptera</taxon>
        <taxon>Brachycera</taxon>
        <taxon>Muscomorpha</taxon>
        <taxon>Hippoboscoidea</taxon>
        <taxon>Glossinidae</taxon>
        <taxon>Glossina</taxon>
    </lineage>
</organism>
<accession>A0A1A9WI39</accession>
<evidence type="ECO:0000256" key="1">
    <source>
        <dbReference type="ARBA" id="ARBA00022771"/>
    </source>
</evidence>